<protein>
    <submittedName>
        <fullName evidence="1">Inhibitor of apoptosis protein 3</fullName>
    </submittedName>
</protein>
<dbReference type="EMBL" id="EU309041">
    <property type="protein sequence ID" value="ABY65742.1"/>
    <property type="molecule type" value="Genomic_DNA"/>
</dbReference>
<dbReference type="SUPFAM" id="SSF57924">
    <property type="entry name" value="Inhibitor of apoptosis (IAP) repeat"/>
    <property type="match status" value="1"/>
</dbReference>
<evidence type="ECO:0000313" key="1">
    <source>
        <dbReference type="EMBL" id="ABY65742.1"/>
    </source>
</evidence>
<dbReference type="InterPro" id="IPR050784">
    <property type="entry name" value="IAP"/>
</dbReference>
<dbReference type="InterPro" id="IPR001370">
    <property type="entry name" value="BIR_rpt"/>
</dbReference>
<keyword evidence="2" id="KW-1185">Reference proteome</keyword>
<dbReference type="PANTHER" id="PTHR10044:SF139">
    <property type="entry name" value="DEATH-ASSOCIATED INHIBITOR OF APOPTOSIS 2"/>
    <property type="match status" value="1"/>
</dbReference>
<accession>B0FDN4</accession>
<dbReference type="PANTHER" id="PTHR10044">
    <property type="entry name" value="INHIBITOR OF APOPTOSIS"/>
    <property type="match status" value="1"/>
</dbReference>
<dbReference type="OrthoDB" id="9255at10239"/>
<dbReference type="Pfam" id="PF00653">
    <property type="entry name" value="BIR"/>
    <property type="match status" value="1"/>
</dbReference>
<dbReference type="CDD" id="cd00022">
    <property type="entry name" value="BIR"/>
    <property type="match status" value="1"/>
</dbReference>
<dbReference type="RefSeq" id="YP_001650926.1">
    <property type="nucleotide sequence ID" value="NC_010276.1"/>
</dbReference>
<dbReference type="SMART" id="SM00238">
    <property type="entry name" value="BIR"/>
    <property type="match status" value="1"/>
</dbReference>
<proteinExistence type="predicted"/>
<dbReference type="Proteomes" id="UP000203316">
    <property type="component" value="Segment"/>
</dbReference>
<organism evidence="1 2">
    <name type="scientific">Orgyia leucostigma nucleopolyhedrovirus</name>
    <dbReference type="NCBI Taxonomy" id="490711"/>
    <lineage>
        <taxon>Viruses</taxon>
        <taxon>Viruses incertae sedis</taxon>
        <taxon>Naldaviricetes</taxon>
        <taxon>Lefavirales</taxon>
        <taxon>Baculoviridae</taxon>
        <taxon>Alphabaculovirus</taxon>
        <taxon>Alphabaculovirus orleucostigmae</taxon>
    </lineage>
</organism>
<dbReference type="KEGG" id="vg:5850453"/>
<dbReference type="PROSITE" id="PS50143">
    <property type="entry name" value="BIR_REPEAT_2"/>
    <property type="match status" value="1"/>
</dbReference>
<dbReference type="Gene3D" id="1.10.1170.10">
    <property type="entry name" value="Inhibitor Of Apoptosis Protein (2mihbC-IAP-1), Chain A"/>
    <property type="match status" value="1"/>
</dbReference>
<evidence type="ECO:0000313" key="2">
    <source>
        <dbReference type="Proteomes" id="UP000203316"/>
    </source>
</evidence>
<name>B0FDN4_9ABAC</name>
<sequence length="95" mass="10888">MAAHHDYTTLADRVKTFIGWPGVQNPQDMAAAGFFYTGIKDKVKCFFCDGGLDNWETSDDPYEQHALHFNRCAYVNLLQLHYNQNQKKMSPKSSI</sequence>
<reference evidence="1 2" key="1">
    <citation type="submission" date="2007-11" db="EMBL/GenBank/DDBJ databases">
        <title>Sequence and organization of Orgyia leucostigma nucleopolyhedrovirus genome.</title>
        <authorList>
            <person name="Eveleigh R.J.M."/>
            <person name="Lapointe R."/>
            <person name="Graham R.I."/>
            <person name="Lauzon H.A.M."/>
            <person name="Pavlik L."/>
            <person name="Arif B.M."/>
            <person name="Lucarotti C.J."/>
        </authorList>
    </citation>
    <scope>NUCLEOTIDE SEQUENCE [LARGE SCALE GENOMIC DNA]</scope>
    <source>
        <strain evidence="1">CFS-77</strain>
    </source>
</reference>
<gene>
    <name evidence="1" type="primary">iap-3</name>
</gene>
<dbReference type="GeneID" id="5850453"/>